<accession>A0AAU9CK98</accession>
<dbReference type="Pfam" id="PF13441">
    <property type="entry name" value="Gly-zipper_YMGG"/>
    <property type="match status" value="1"/>
</dbReference>
<evidence type="ECO:0000313" key="4">
    <source>
        <dbReference type="Proteomes" id="UP001321450"/>
    </source>
</evidence>
<evidence type="ECO:0000313" key="3">
    <source>
        <dbReference type="EMBL" id="BCX88057.1"/>
    </source>
</evidence>
<dbReference type="AlphaFoldDB" id="A0AAU9CK98"/>
<keyword evidence="4" id="KW-1185">Reference proteome</keyword>
<dbReference type="Proteomes" id="UP001321450">
    <property type="component" value="Chromosome"/>
</dbReference>
<gene>
    <name evidence="3" type="ORF">MIN45_P0424</name>
</gene>
<dbReference type="PROSITE" id="PS51257">
    <property type="entry name" value="PROKAR_LIPOPROTEIN"/>
    <property type="match status" value="1"/>
</dbReference>
<proteinExistence type="predicted"/>
<feature type="domain" description="YMGG-like Gly-zipper" evidence="2">
    <location>
        <begin position="30"/>
        <end position="69"/>
    </location>
</feature>
<feature type="chain" id="PRO_5043661540" description="YMGG-like Gly-zipper domain-containing protein" evidence="1">
    <location>
        <begin position="24"/>
        <end position="142"/>
    </location>
</feature>
<organism evidence="3 4">
    <name type="scientific">Methylomarinovum tepidoasis</name>
    <dbReference type="NCBI Taxonomy" id="2840183"/>
    <lineage>
        <taxon>Bacteria</taxon>
        <taxon>Pseudomonadati</taxon>
        <taxon>Pseudomonadota</taxon>
        <taxon>Gammaproteobacteria</taxon>
        <taxon>Methylococcales</taxon>
        <taxon>Methylothermaceae</taxon>
        <taxon>Methylomarinovum</taxon>
    </lineage>
</organism>
<keyword evidence="1" id="KW-0732">Signal</keyword>
<feature type="signal peptide" evidence="1">
    <location>
        <begin position="1"/>
        <end position="23"/>
    </location>
</feature>
<dbReference type="KEGG" id="meiy:MIN45_P0424"/>
<sequence length="142" mass="15311">MWQRKTIAGFVLGSFLMLTGACTTNPYTYQGGTTGAAIGAAAGALIDKHNRWRGAVIGGALGSALGAITTEIAARAAREAAMSNRPVAYQSTDGWQRVEARPMGYDAKTHCHKVHERIWQGGRLVKDRIREVCEGEKFTPGY</sequence>
<dbReference type="EMBL" id="AP024718">
    <property type="protein sequence ID" value="BCX88057.1"/>
    <property type="molecule type" value="Genomic_DNA"/>
</dbReference>
<evidence type="ECO:0000259" key="2">
    <source>
        <dbReference type="Pfam" id="PF13441"/>
    </source>
</evidence>
<name>A0AAU9CK98_9GAMM</name>
<protein>
    <recommendedName>
        <fullName evidence="2">YMGG-like Gly-zipper domain-containing protein</fullName>
    </recommendedName>
</protein>
<reference evidence="4" key="1">
    <citation type="journal article" date="2024" name="Int. J. Syst. Evol. Microbiol.">
        <title>Methylomarinovum tepidoasis sp. nov., a moderately thermophilic methanotroph of the family Methylothermaceae isolated from a deep-sea hydrothermal field.</title>
        <authorList>
            <person name="Hirayama H."/>
            <person name="Takaki Y."/>
            <person name="Abe M."/>
            <person name="Miyazaki M."/>
            <person name="Uematsu K."/>
            <person name="Matsui Y."/>
            <person name="Takai K."/>
        </authorList>
    </citation>
    <scope>NUCLEOTIDE SEQUENCE [LARGE SCALE GENOMIC DNA]</scope>
    <source>
        <strain evidence="4">IN45</strain>
    </source>
</reference>
<dbReference type="InterPro" id="IPR027367">
    <property type="entry name" value="Gly-zipper_YMGG"/>
</dbReference>
<evidence type="ECO:0000256" key="1">
    <source>
        <dbReference type="SAM" id="SignalP"/>
    </source>
</evidence>
<dbReference type="RefSeq" id="WP_286293103.1">
    <property type="nucleotide sequence ID" value="NZ_AP024718.1"/>
</dbReference>